<keyword evidence="3" id="KW-0479">Metal-binding</keyword>
<dbReference type="GO" id="GO:0046872">
    <property type="term" value="F:metal ion binding"/>
    <property type="evidence" value="ECO:0007669"/>
    <property type="project" value="UniProtKB-KW"/>
</dbReference>
<dbReference type="PANTHER" id="PTHR42978">
    <property type="entry name" value="QUORUM-QUENCHING LACTONASE YTNP-RELATED-RELATED"/>
    <property type="match status" value="1"/>
</dbReference>
<sequence>MSDFGKEYEIGLNAVIAVNDSGEIVVVNTGPDINDLDRLNKLWAAGVSSRCHLAVEVPIEQHLARLGYSISDVGTVLVTPLQAYSVGRVPDFLNARIGILRSGWEFFFSTRYHPHPHDYPPNVIPPTVLQYLMYDAPERLLLLDNHEEMAPGLTVRFTGAHHRASMGISFQTKHGEVVVSDSAFVRENLVPGRLLGIIENMYEALEANEWFRSVPYFVPLYDPTIAESYAGGIG</sequence>
<dbReference type="InterPro" id="IPR051013">
    <property type="entry name" value="MBL_superfamily_lactonases"/>
</dbReference>
<evidence type="ECO:0000256" key="1">
    <source>
        <dbReference type="ARBA" id="ARBA00001947"/>
    </source>
</evidence>
<proteinExistence type="inferred from homology"/>
<evidence type="ECO:0000256" key="5">
    <source>
        <dbReference type="ARBA" id="ARBA00022833"/>
    </source>
</evidence>
<evidence type="ECO:0008006" key="8">
    <source>
        <dbReference type="Google" id="ProtNLM"/>
    </source>
</evidence>
<evidence type="ECO:0000313" key="6">
    <source>
        <dbReference type="EMBL" id="PDQ36008.1"/>
    </source>
</evidence>
<dbReference type="Gene3D" id="3.60.15.10">
    <property type="entry name" value="Ribonuclease Z/Hydroxyacylglutathione hydrolase-like"/>
    <property type="match status" value="1"/>
</dbReference>
<accession>A0A2A6FTM9</accession>
<organism evidence="6 7">
    <name type="scientific">Candidatus Lumbricidiphila eiseniae</name>
    <dbReference type="NCBI Taxonomy" id="1969409"/>
    <lineage>
        <taxon>Bacteria</taxon>
        <taxon>Bacillati</taxon>
        <taxon>Actinomycetota</taxon>
        <taxon>Actinomycetes</taxon>
        <taxon>Micrococcales</taxon>
        <taxon>Microbacteriaceae</taxon>
        <taxon>Candidatus Lumbricidiphila</taxon>
    </lineage>
</organism>
<evidence type="ECO:0000256" key="3">
    <source>
        <dbReference type="ARBA" id="ARBA00022723"/>
    </source>
</evidence>
<dbReference type="AlphaFoldDB" id="A0A2A6FTM9"/>
<dbReference type="Proteomes" id="UP000219994">
    <property type="component" value="Unassembled WGS sequence"/>
</dbReference>
<keyword evidence="4" id="KW-0378">Hydrolase</keyword>
<evidence type="ECO:0000313" key="7">
    <source>
        <dbReference type="Proteomes" id="UP000219994"/>
    </source>
</evidence>
<reference evidence="7" key="1">
    <citation type="submission" date="2017-03" db="EMBL/GenBank/DDBJ databases">
        <authorList>
            <person name="Lund M.B."/>
        </authorList>
    </citation>
    <scope>NUCLEOTIDE SEQUENCE [LARGE SCALE GENOMIC DNA]</scope>
</reference>
<evidence type="ECO:0000256" key="4">
    <source>
        <dbReference type="ARBA" id="ARBA00022801"/>
    </source>
</evidence>
<dbReference type="GO" id="GO:0016787">
    <property type="term" value="F:hydrolase activity"/>
    <property type="evidence" value="ECO:0007669"/>
    <property type="project" value="UniProtKB-KW"/>
</dbReference>
<dbReference type="EMBL" id="NAEP01000023">
    <property type="protein sequence ID" value="PDQ36008.1"/>
    <property type="molecule type" value="Genomic_DNA"/>
</dbReference>
<comment type="caution">
    <text evidence="6">The sequence shown here is derived from an EMBL/GenBank/DDBJ whole genome shotgun (WGS) entry which is preliminary data.</text>
</comment>
<dbReference type="PANTHER" id="PTHR42978:SF2">
    <property type="entry name" value="102 KBASES UNSTABLE REGION: FROM 1 TO 119443"/>
    <property type="match status" value="1"/>
</dbReference>
<evidence type="ECO:0000256" key="2">
    <source>
        <dbReference type="ARBA" id="ARBA00007749"/>
    </source>
</evidence>
<comment type="cofactor">
    <cofactor evidence="1">
        <name>Zn(2+)</name>
        <dbReference type="ChEBI" id="CHEBI:29105"/>
    </cofactor>
</comment>
<dbReference type="InterPro" id="IPR036866">
    <property type="entry name" value="RibonucZ/Hydroxyglut_hydro"/>
</dbReference>
<gene>
    <name evidence="6" type="ORF">B5766_02355</name>
</gene>
<comment type="similarity">
    <text evidence="2">Belongs to the metallo-beta-lactamase superfamily.</text>
</comment>
<name>A0A2A6FTM9_9MICO</name>
<dbReference type="SUPFAM" id="SSF56281">
    <property type="entry name" value="Metallo-hydrolase/oxidoreductase"/>
    <property type="match status" value="1"/>
</dbReference>
<keyword evidence="5" id="KW-0862">Zinc</keyword>
<protein>
    <recommendedName>
        <fullName evidence="8">Metallo-beta-lactamase domain-containing protein</fullName>
    </recommendedName>
</protein>